<dbReference type="EMBL" id="BMJM01000018">
    <property type="protein sequence ID" value="GGE21889.1"/>
    <property type="molecule type" value="Genomic_DNA"/>
</dbReference>
<reference evidence="1" key="2">
    <citation type="submission" date="2020-09" db="EMBL/GenBank/DDBJ databases">
        <authorList>
            <person name="Sun Q."/>
            <person name="Zhou Y."/>
        </authorList>
    </citation>
    <scope>NUCLEOTIDE SEQUENCE</scope>
    <source>
        <strain evidence="1">CGMCC 1.15519</strain>
    </source>
</reference>
<dbReference type="AlphaFoldDB" id="A0A917A179"/>
<evidence type="ECO:0000313" key="2">
    <source>
        <dbReference type="Proteomes" id="UP000635071"/>
    </source>
</evidence>
<accession>A0A917A179</accession>
<name>A0A917A179_9SPHN</name>
<dbReference type="Proteomes" id="UP000635071">
    <property type="component" value="Unassembled WGS sequence"/>
</dbReference>
<keyword evidence="2" id="KW-1185">Reference proteome</keyword>
<protein>
    <submittedName>
        <fullName evidence="1">Uncharacterized protein</fullName>
    </submittedName>
</protein>
<sequence>MTDNDEHRSVAVIEMCRRVNRIAAAKYAEHGASLEDIAIASIYTAFDLATKLKGSPIAAVEWLRTAVDVQERDAMTRVQ</sequence>
<dbReference type="RefSeq" id="WP_188764303.1">
    <property type="nucleotide sequence ID" value="NZ_BMJM01000018.1"/>
</dbReference>
<reference evidence="1" key="1">
    <citation type="journal article" date="2014" name="Int. J. Syst. Evol. Microbiol.">
        <title>Complete genome sequence of Corynebacterium casei LMG S-19264T (=DSM 44701T), isolated from a smear-ripened cheese.</title>
        <authorList>
            <consortium name="US DOE Joint Genome Institute (JGI-PGF)"/>
            <person name="Walter F."/>
            <person name="Albersmeier A."/>
            <person name="Kalinowski J."/>
            <person name="Ruckert C."/>
        </authorList>
    </citation>
    <scope>NUCLEOTIDE SEQUENCE</scope>
    <source>
        <strain evidence="1">CGMCC 1.15519</strain>
    </source>
</reference>
<organism evidence="1 2">
    <name type="scientific">Sandarakinorhabdus glacialis</name>
    <dbReference type="NCBI Taxonomy" id="1614636"/>
    <lineage>
        <taxon>Bacteria</taxon>
        <taxon>Pseudomonadati</taxon>
        <taxon>Pseudomonadota</taxon>
        <taxon>Alphaproteobacteria</taxon>
        <taxon>Sphingomonadales</taxon>
        <taxon>Sphingosinicellaceae</taxon>
        <taxon>Sandarakinorhabdus</taxon>
    </lineage>
</organism>
<proteinExistence type="predicted"/>
<evidence type="ECO:0000313" key="1">
    <source>
        <dbReference type="EMBL" id="GGE21889.1"/>
    </source>
</evidence>
<gene>
    <name evidence="1" type="ORF">GCM10011529_30640</name>
</gene>
<comment type="caution">
    <text evidence="1">The sequence shown here is derived from an EMBL/GenBank/DDBJ whole genome shotgun (WGS) entry which is preliminary data.</text>
</comment>